<feature type="transmembrane region" description="Helical" evidence="1">
    <location>
        <begin position="53"/>
        <end position="78"/>
    </location>
</feature>
<keyword evidence="1" id="KW-0472">Membrane</keyword>
<organism evidence="2">
    <name type="scientific">viral metagenome</name>
    <dbReference type="NCBI Taxonomy" id="1070528"/>
    <lineage>
        <taxon>unclassified sequences</taxon>
        <taxon>metagenomes</taxon>
        <taxon>organismal metagenomes</taxon>
    </lineage>
</organism>
<reference evidence="2" key="1">
    <citation type="journal article" date="2020" name="Nature">
        <title>Giant virus diversity and host interactions through global metagenomics.</title>
        <authorList>
            <person name="Schulz F."/>
            <person name="Roux S."/>
            <person name="Paez-Espino D."/>
            <person name="Jungbluth S."/>
            <person name="Walsh D.A."/>
            <person name="Denef V.J."/>
            <person name="McMahon K.D."/>
            <person name="Konstantinidis K.T."/>
            <person name="Eloe-Fadrosh E.A."/>
            <person name="Kyrpides N.C."/>
            <person name="Woyke T."/>
        </authorList>
    </citation>
    <scope>NUCLEOTIDE SEQUENCE</scope>
    <source>
        <strain evidence="2">GVMAG-M-3300027963-41</strain>
    </source>
</reference>
<evidence type="ECO:0000256" key="1">
    <source>
        <dbReference type="SAM" id="Phobius"/>
    </source>
</evidence>
<name>A0A6C0LLV7_9ZZZZ</name>
<keyword evidence="1" id="KW-1133">Transmembrane helix</keyword>
<proteinExistence type="predicted"/>
<keyword evidence="1" id="KW-0812">Transmembrane</keyword>
<dbReference type="EMBL" id="MN740533">
    <property type="protein sequence ID" value="QHU31896.1"/>
    <property type="molecule type" value="Genomic_DNA"/>
</dbReference>
<sequence length="94" mass="10634">MTNGSQRDRYTEATGDLAEHIGDKVLLLLKSPENQARIQSVLDPIISHIINRIFPYILLSAILFLILFILTIGTFYMVMRTSATMTYSTKISDL</sequence>
<accession>A0A6C0LLV7</accession>
<evidence type="ECO:0000313" key="2">
    <source>
        <dbReference type="EMBL" id="QHU31896.1"/>
    </source>
</evidence>
<protein>
    <submittedName>
        <fullName evidence="2">Uncharacterized protein</fullName>
    </submittedName>
</protein>
<dbReference type="AlphaFoldDB" id="A0A6C0LLV7"/>